<keyword evidence="4" id="KW-0326">Glycosidase</keyword>
<evidence type="ECO:0000256" key="2">
    <source>
        <dbReference type="ARBA" id="ARBA00006285"/>
    </source>
</evidence>
<dbReference type="AlphaFoldDB" id="A0A8J4UWV9"/>
<keyword evidence="9" id="KW-1185">Reference proteome</keyword>
<sequence>MKLIVVIVYILLLGNICSRVEGATQYVDDRVYPLPRGYEYGTYSQDCLYFDSGTIQFDFGDDWTQLEKKHINAFFLNVLAMFPASEPATFKPIAGKNVTIDIAKTPAHKNVTKNRDHKYYDSIPMGDNEHYEIRATDGSLRVSASSVFGVYHAFKTLLSVSVIAHAPMNDRTLFSSFCVPHLPLRLVDSPRYGYRGLLLDTGRAFYQVSTIKAIIDAMCLLKMNVLHWHITDDQSFPIEMPQPYRDSFEKAVYHVGFLHNKLKTPPGYYSKAVFKNIDRYAISRGIRIIPEVDMPSHARSWGMAYQNLTVKCPEYLKSKYNSLNGDYTYNVPLDISIPFTYKIITNILTHIKESFSDPYIHLGGDEVSKECWYEDKAMLKRMAAKEEGLYSNPETFTSYFFKQLKKIIIKTVPDKTVMLWEDIIPMVTDALVHDVSQGDKLVFQLWKGTDTLAFLSNQPKKRFIYSYQNYLDPSYQQCKSFIDCYNQTSLDTNAMLASSNPQMLGIEACAWELVPQSDTVYSLEMNGDAKERSFKDRVWHRLIAIAEKTWSHPYPLTNDKPNIKSIVKRAKVISSILDHALKNHMIDNQPLINLKTTNYRVDNYNKEFN</sequence>
<protein>
    <recommendedName>
        <fullName evidence="4">Beta-hexosaminidase</fullName>
        <ecNumber evidence="4">3.2.1.52</ecNumber>
    </recommendedName>
</protein>
<dbReference type="InterPro" id="IPR025705">
    <property type="entry name" value="Beta_hexosaminidase_sua/sub"/>
</dbReference>
<evidence type="ECO:0000313" key="9">
    <source>
        <dbReference type="Proteomes" id="UP000695562"/>
    </source>
</evidence>
<organism evidence="8 9">
    <name type="scientific">Polysphondylium violaceum</name>
    <dbReference type="NCBI Taxonomy" id="133409"/>
    <lineage>
        <taxon>Eukaryota</taxon>
        <taxon>Amoebozoa</taxon>
        <taxon>Evosea</taxon>
        <taxon>Eumycetozoa</taxon>
        <taxon>Dictyostelia</taxon>
        <taxon>Dictyosteliales</taxon>
        <taxon>Dictyosteliaceae</taxon>
        <taxon>Polysphondylium</taxon>
    </lineage>
</organism>
<evidence type="ECO:0000259" key="7">
    <source>
        <dbReference type="Pfam" id="PF00728"/>
    </source>
</evidence>
<dbReference type="Gene3D" id="3.30.379.10">
    <property type="entry name" value="Chitobiase/beta-hexosaminidase domain 2-like"/>
    <property type="match status" value="1"/>
</dbReference>
<dbReference type="PANTHER" id="PTHR22600:SF23">
    <property type="entry name" value="BETA-N-ACETYLHEXOSAMINIDASE"/>
    <property type="match status" value="1"/>
</dbReference>
<name>A0A8J4UWV9_9MYCE</name>
<dbReference type="PRINTS" id="PR00738">
    <property type="entry name" value="GLHYDRLASE20"/>
</dbReference>
<evidence type="ECO:0000256" key="5">
    <source>
        <dbReference type="PIRSR" id="PIRSR001093-1"/>
    </source>
</evidence>
<keyword evidence="3 4" id="KW-0378">Hydrolase</keyword>
<dbReference type="Gene3D" id="3.20.20.80">
    <property type="entry name" value="Glycosidases"/>
    <property type="match status" value="1"/>
</dbReference>
<dbReference type="OrthoDB" id="428480at2759"/>
<dbReference type="PANTHER" id="PTHR22600">
    <property type="entry name" value="BETA-HEXOSAMINIDASE"/>
    <property type="match status" value="1"/>
</dbReference>
<evidence type="ECO:0000256" key="3">
    <source>
        <dbReference type="ARBA" id="ARBA00022801"/>
    </source>
</evidence>
<evidence type="ECO:0000313" key="8">
    <source>
        <dbReference type="EMBL" id="KAF2070155.1"/>
    </source>
</evidence>
<gene>
    <name evidence="8" type="ORF">CYY_008527</name>
</gene>
<dbReference type="EC" id="3.2.1.52" evidence="4"/>
<keyword evidence="6" id="KW-0732">Signal</keyword>
<feature type="chain" id="PRO_5035177236" description="Beta-hexosaminidase" evidence="6">
    <location>
        <begin position="23"/>
        <end position="609"/>
    </location>
</feature>
<dbReference type="GO" id="GO:0016020">
    <property type="term" value="C:membrane"/>
    <property type="evidence" value="ECO:0007669"/>
    <property type="project" value="TreeGrafter"/>
</dbReference>
<feature type="signal peptide" evidence="6">
    <location>
        <begin position="1"/>
        <end position="22"/>
    </location>
</feature>
<proteinExistence type="inferred from homology"/>
<dbReference type="PIRSF" id="PIRSF001093">
    <property type="entry name" value="B-hxosamndse_ab_euk"/>
    <property type="match status" value="1"/>
</dbReference>
<evidence type="ECO:0000256" key="4">
    <source>
        <dbReference type="PIRNR" id="PIRNR001093"/>
    </source>
</evidence>
<feature type="active site" description="Proton donor" evidence="5">
    <location>
        <position position="366"/>
    </location>
</feature>
<dbReference type="InterPro" id="IPR029018">
    <property type="entry name" value="Hex-like_dom2"/>
</dbReference>
<comment type="catalytic activity">
    <reaction evidence="1 4">
        <text>Hydrolysis of terminal non-reducing N-acetyl-D-hexosamine residues in N-acetyl-beta-D-hexosaminides.</text>
        <dbReference type="EC" id="3.2.1.52"/>
    </reaction>
</comment>
<reference evidence="8" key="1">
    <citation type="submission" date="2020-01" db="EMBL/GenBank/DDBJ databases">
        <title>Development of genomics and gene disruption for Polysphondylium violaceum indicates a role for the polyketide synthase stlB in stalk morphogenesis.</title>
        <authorList>
            <person name="Narita B."/>
            <person name="Kawabe Y."/>
            <person name="Kin K."/>
            <person name="Saito T."/>
            <person name="Gibbs R."/>
            <person name="Kuspa A."/>
            <person name="Muzny D."/>
            <person name="Queller D."/>
            <person name="Richards S."/>
            <person name="Strassman J."/>
            <person name="Sucgang R."/>
            <person name="Worley K."/>
            <person name="Schaap P."/>
        </authorList>
    </citation>
    <scope>NUCLEOTIDE SEQUENCE</scope>
    <source>
        <strain evidence="8">QSvi11</strain>
    </source>
</reference>
<comment type="similarity">
    <text evidence="2 4">Belongs to the glycosyl hydrolase 20 family.</text>
</comment>
<dbReference type="SUPFAM" id="SSF51445">
    <property type="entry name" value="(Trans)glycosidases"/>
    <property type="match status" value="1"/>
</dbReference>
<comment type="caution">
    <text evidence="8">The sequence shown here is derived from an EMBL/GenBank/DDBJ whole genome shotgun (WGS) entry which is preliminary data.</text>
</comment>
<evidence type="ECO:0000256" key="1">
    <source>
        <dbReference type="ARBA" id="ARBA00001231"/>
    </source>
</evidence>
<evidence type="ECO:0000256" key="6">
    <source>
        <dbReference type="SAM" id="SignalP"/>
    </source>
</evidence>
<dbReference type="SUPFAM" id="SSF55545">
    <property type="entry name" value="beta-N-acetylhexosaminidase-like domain"/>
    <property type="match status" value="1"/>
</dbReference>
<dbReference type="EMBL" id="AJWJ01000533">
    <property type="protein sequence ID" value="KAF2070155.1"/>
    <property type="molecule type" value="Genomic_DNA"/>
</dbReference>
<dbReference type="GO" id="GO:0005975">
    <property type="term" value="P:carbohydrate metabolic process"/>
    <property type="evidence" value="ECO:0007669"/>
    <property type="project" value="InterPro"/>
</dbReference>
<dbReference type="InterPro" id="IPR015883">
    <property type="entry name" value="Glyco_hydro_20_cat"/>
</dbReference>
<dbReference type="GO" id="GO:0030203">
    <property type="term" value="P:glycosaminoglycan metabolic process"/>
    <property type="evidence" value="ECO:0007669"/>
    <property type="project" value="TreeGrafter"/>
</dbReference>
<accession>A0A8J4UWV9</accession>
<dbReference type="InterPro" id="IPR017853">
    <property type="entry name" value="GH"/>
</dbReference>
<dbReference type="GO" id="GO:0004563">
    <property type="term" value="F:beta-N-acetylhexosaminidase activity"/>
    <property type="evidence" value="ECO:0007669"/>
    <property type="project" value="UniProtKB-EC"/>
</dbReference>
<feature type="domain" description="Glycoside hydrolase family 20 catalytic" evidence="7">
    <location>
        <begin position="192"/>
        <end position="552"/>
    </location>
</feature>
<dbReference type="Pfam" id="PF00728">
    <property type="entry name" value="Glyco_hydro_20"/>
    <property type="match status" value="1"/>
</dbReference>
<dbReference type="GO" id="GO:0005764">
    <property type="term" value="C:lysosome"/>
    <property type="evidence" value="ECO:0007669"/>
    <property type="project" value="TreeGrafter"/>
</dbReference>
<dbReference type="Proteomes" id="UP000695562">
    <property type="component" value="Unassembled WGS sequence"/>
</dbReference>